<name>A0A075R6H4_BRELA</name>
<dbReference type="EMBL" id="CP007806">
    <property type="protein sequence ID" value="AIG27424.1"/>
    <property type="molecule type" value="Genomic_DNA"/>
</dbReference>
<dbReference type="Proteomes" id="UP000005850">
    <property type="component" value="Chromosome"/>
</dbReference>
<gene>
    <name evidence="1" type="ORF">BRLA_c031120</name>
</gene>
<keyword evidence="2" id="KW-1185">Reference proteome</keyword>
<dbReference type="HOGENOM" id="CLU_1529751_0_0_9"/>
<evidence type="ECO:0000313" key="1">
    <source>
        <dbReference type="EMBL" id="AIG27424.1"/>
    </source>
</evidence>
<proteinExistence type="predicted"/>
<dbReference type="RefSeq" id="WP_003337130.1">
    <property type="nucleotide sequence ID" value="NZ_CP007806.1"/>
</dbReference>
<sequence length="175" mass="20571">MMELVKKLRFDLGDMEEPFFYSSDDLISRLTEALYDYSRYRPRRRKGFIKLVPGVTEYNLPEDYQTWIEGLAGYEILDRTLITPVTPAGHSKLSFYYYADHTIESLSVRDHRILLDYCMAKILYEIVREGAEISGLKLGKGLQINFDNFDKIAQEAIFREKRYEQSVKKPIGMWS</sequence>
<dbReference type="AlphaFoldDB" id="A0A075R6H4"/>
<dbReference type="STRING" id="1042163.BRLA_c031120"/>
<accession>A0A075R6H4</accession>
<dbReference type="eggNOG" id="ENOG50339BK">
    <property type="taxonomic scope" value="Bacteria"/>
</dbReference>
<protein>
    <submittedName>
        <fullName evidence="1">Uncharacterized protein</fullName>
    </submittedName>
</protein>
<dbReference type="KEGG" id="blr:BRLA_c031120"/>
<organism evidence="1 2">
    <name type="scientific">Brevibacillus laterosporus LMG 15441</name>
    <dbReference type="NCBI Taxonomy" id="1042163"/>
    <lineage>
        <taxon>Bacteria</taxon>
        <taxon>Bacillati</taxon>
        <taxon>Bacillota</taxon>
        <taxon>Bacilli</taxon>
        <taxon>Bacillales</taxon>
        <taxon>Paenibacillaceae</taxon>
        <taxon>Brevibacillus</taxon>
    </lineage>
</organism>
<evidence type="ECO:0000313" key="2">
    <source>
        <dbReference type="Proteomes" id="UP000005850"/>
    </source>
</evidence>
<reference evidence="1 2" key="1">
    <citation type="journal article" date="2011" name="J. Bacteriol.">
        <title>Genome sequence of Brevibacillus laterosporus LMG 15441, a pathogen of invertebrates.</title>
        <authorList>
            <person name="Djukic M."/>
            <person name="Poehlein A."/>
            <person name="Thurmer A."/>
            <person name="Daniel R."/>
        </authorList>
    </citation>
    <scope>NUCLEOTIDE SEQUENCE [LARGE SCALE GENOMIC DNA]</scope>
    <source>
        <strain evidence="1 2">LMG 15441</strain>
    </source>
</reference>